<dbReference type="InterPro" id="IPR003593">
    <property type="entry name" value="AAA+_ATPase"/>
</dbReference>
<dbReference type="InterPro" id="IPR027417">
    <property type="entry name" value="P-loop_NTPase"/>
</dbReference>
<proteinExistence type="predicted"/>
<dbReference type="PANTHER" id="PTHR33295:SF18">
    <property type="entry name" value="AAA+ ATPASE DOMAIN-CONTAINING PROTEIN"/>
    <property type="match status" value="1"/>
</dbReference>
<dbReference type="Pfam" id="PF13635">
    <property type="entry name" value="DUF4143"/>
    <property type="match status" value="1"/>
</dbReference>
<dbReference type="InterPro" id="IPR041682">
    <property type="entry name" value="AAA_14"/>
</dbReference>
<dbReference type="SMART" id="SM00382">
    <property type="entry name" value="AAA"/>
    <property type="match status" value="1"/>
</dbReference>
<name>A0ABX3IIV0_9BACT</name>
<dbReference type="RefSeq" id="WP_077198182.1">
    <property type="nucleotide sequence ID" value="NZ_LBFC01000017.1"/>
</dbReference>
<dbReference type="SUPFAM" id="SSF52540">
    <property type="entry name" value="P-loop containing nucleoside triphosphate hydrolases"/>
    <property type="match status" value="1"/>
</dbReference>
<evidence type="ECO:0000313" key="2">
    <source>
        <dbReference type="EMBL" id="ONN27355.1"/>
    </source>
</evidence>
<dbReference type="InterPro" id="IPR025420">
    <property type="entry name" value="DUF4143"/>
</dbReference>
<dbReference type="PANTHER" id="PTHR33295">
    <property type="entry name" value="ATPASE"/>
    <property type="match status" value="1"/>
</dbReference>
<dbReference type="EMBL" id="LBFC01000017">
    <property type="protein sequence ID" value="ONN27355.1"/>
    <property type="molecule type" value="Genomic_DNA"/>
</dbReference>
<sequence length="462" mass="54337">MEFSFVQRQNPWWKDKNLIDIDMHIKKFKSSQFKHFPHFMKTLEKFKPGIYILRGPRQIGKTTVLKLLIRKLIKLGKNPVSILYVSLDMVEDNKELLELLLNYFNFIESFGNKKEKTTYIFLDEISSVKDWQKAIKHLFDTGLLENSFVILTGSSAYDLKRSAERLPGRRLAGVDIAYLPLTFKEFVEQKNNVKIRYNFKDLFLLKEKELKQLALQLSMYKDEFTTYLNSGGFPKVINDYLENSSITGETINTYKAYLYGDIERFNRSRFIMNQLLYKFPQLIGQRFSWNSIASEIEGINSKNTVESYMQLLGMNFLIGILFFYDFSKKHIKPKKQKKIYPIDTIITKVIENITGVQIQLPQQIEQTVFLHLLRFSKEFSNGLVLYSGPYFWYSQKGKEIDFLINVNEKIIPIEVKYQNKISHSDFLTMKKTFNSGILITKNTLFKKENIIALPIEIFLLLI</sequence>
<comment type="caution">
    <text evidence="2">The sequence shown here is derived from an EMBL/GenBank/DDBJ whole genome shotgun (WGS) entry which is preliminary data.</text>
</comment>
<protein>
    <submittedName>
        <fullName evidence="2">ATPase AAA</fullName>
    </submittedName>
</protein>
<evidence type="ECO:0000313" key="3">
    <source>
        <dbReference type="Proteomes" id="UP000242616"/>
    </source>
</evidence>
<dbReference type="Proteomes" id="UP000242616">
    <property type="component" value="Unassembled WGS sequence"/>
</dbReference>
<accession>A0ABX3IIV0</accession>
<reference evidence="2 3" key="1">
    <citation type="submission" date="2015-06" db="EMBL/GenBank/DDBJ databases">
        <title>Genome sequencing of Thermotogales isolates from hydrothermal vents.</title>
        <authorList>
            <person name="Haverkamp T.H."/>
            <person name="Kublanov I.V."/>
            <person name="Nesbo C.L."/>
        </authorList>
    </citation>
    <scope>NUCLEOTIDE SEQUENCE [LARGE SCALE GENOMIC DNA]</scope>
    <source>
        <strain evidence="3">ik275mar</strain>
    </source>
</reference>
<organism evidence="2 3">
    <name type="scientific">Thermosipho affectus</name>
    <dbReference type="NCBI Taxonomy" id="660294"/>
    <lineage>
        <taxon>Bacteria</taxon>
        <taxon>Thermotogati</taxon>
        <taxon>Thermotogota</taxon>
        <taxon>Thermotogae</taxon>
        <taxon>Thermotogales</taxon>
        <taxon>Fervidobacteriaceae</taxon>
        <taxon>Thermosipho</taxon>
    </lineage>
</organism>
<dbReference type="Gene3D" id="3.40.50.300">
    <property type="entry name" value="P-loop containing nucleotide triphosphate hydrolases"/>
    <property type="match status" value="1"/>
</dbReference>
<feature type="domain" description="AAA+ ATPase" evidence="1">
    <location>
        <begin position="47"/>
        <end position="181"/>
    </location>
</feature>
<keyword evidence="3" id="KW-1185">Reference proteome</keyword>
<dbReference type="Pfam" id="PF13173">
    <property type="entry name" value="AAA_14"/>
    <property type="match status" value="1"/>
</dbReference>
<gene>
    <name evidence="2" type="ORF">XJ44_04250</name>
</gene>
<evidence type="ECO:0000259" key="1">
    <source>
        <dbReference type="SMART" id="SM00382"/>
    </source>
</evidence>